<keyword evidence="4" id="KW-0067">ATP-binding</keyword>
<sequence>MAYNLRPREGLPPHECPDCSTDDSPSTGNLILQGSLVSELATPKQHGGLHKREPLMTPISTRSLKQPPETEARLSQIETRLDKLTALLEQSLHVQKQTPEVQVSGVQSNIHNDDGLYMPYRMMRAGKPSSMSSKPLHSSLQDQSRGLHAAASYDNTSPATKKKVLAGEYIDLATLQYPSHSSCGEHDDAIEAVLKGSELTFQPKRKKVQINSFTQWLAAFGVYKSILYSQHPQLCKALLIYRRTIQNCDVNFQWHSVYSYDIKFCRKLAETRDFSYDKLDHELSITTFTDPSAAKSLPTCHRCKQPDRSSERLSLFCEDTHLTGDTRGGQEEKPEHILRSGKGSLLAKVDLEDAFYQIPVRPADWELLGCSWDLDIDRSGQSKTYYFYSKVLPFGLRSSPSLFKTFAFFWTTTLLSRSENFKLDVPEYFNFAADVLDKWAEREKTGERNTSIPAFWWTNNNGDELKWSFQDLKSKSARTAKFLYNVCGIRKGDRVMVILHRVPEWWLLCLACQRIGAVLCPGSPQLTTSDIKYRLSAAKAMTIVTDEEHAVMVDQYGHKNLKHKILVSEEKGQRDGWLSFHNLYQNSDDDFEALLIGTFPGVKQRLGWIGKTAPGADIRIVDSNGVEQPNGTEGIIGVKVYPERPVGLFAGYLDGDHLNEKIFRGGYYLTGDRGIKDDEGYIRFVSRDDDVILSSGYRISPVEVENVLFQHPAVAESAVVSSPDVVRGEIVKAFVVLQKNYRTHNAEKLIKELQEHSKKITAPYKYPRKIEFLDELPKTTTNKIQRFALRNKEWSRSRTVN</sequence>
<evidence type="ECO:0000313" key="11">
    <source>
        <dbReference type="RefSeq" id="XP_006824145.1"/>
    </source>
</evidence>
<feature type="region of interest" description="Disordered" evidence="7">
    <location>
        <begin position="42"/>
        <end position="70"/>
    </location>
</feature>
<comment type="catalytic activity">
    <reaction evidence="6">
        <text>a medium-chain fatty acid + ATP + CoA = a medium-chain fatty acyl-CoA + AMP + diphosphate</text>
        <dbReference type="Rhea" id="RHEA:48340"/>
        <dbReference type="ChEBI" id="CHEBI:30616"/>
        <dbReference type="ChEBI" id="CHEBI:33019"/>
        <dbReference type="ChEBI" id="CHEBI:57287"/>
        <dbReference type="ChEBI" id="CHEBI:59558"/>
        <dbReference type="ChEBI" id="CHEBI:90546"/>
        <dbReference type="ChEBI" id="CHEBI:456215"/>
        <dbReference type="EC" id="6.2.1.2"/>
    </reaction>
    <physiologicalReaction direction="left-to-right" evidence="6">
        <dbReference type="Rhea" id="RHEA:48341"/>
    </physiologicalReaction>
</comment>
<organism evidence="10 11">
    <name type="scientific">Saccoglossus kowalevskii</name>
    <name type="common">Acorn worm</name>
    <dbReference type="NCBI Taxonomy" id="10224"/>
    <lineage>
        <taxon>Eukaryota</taxon>
        <taxon>Metazoa</taxon>
        <taxon>Hemichordata</taxon>
        <taxon>Enteropneusta</taxon>
        <taxon>Harrimaniidae</taxon>
        <taxon>Saccoglossus</taxon>
    </lineage>
</organism>
<evidence type="ECO:0000256" key="3">
    <source>
        <dbReference type="ARBA" id="ARBA00022741"/>
    </source>
</evidence>
<dbReference type="GeneID" id="102804956"/>
<dbReference type="SUPFAM" id="SSF56672">
    <property type="entry name" value="DNA/RNA polymerases"/>
    <property type="match status" value="1"/>
</dbReference>
<dbReference type="InterPro" id="IPR042099">
    <property type="entry name" value="ANL_N_sf"/>
</dbReference>
<dbReference type="SUPFAM" id="SSF56801">
    <property type="entry name" value="Acetyl-CoA synthetase-like"/>
    <property type="match status" value="2"/>
</dbReference>
<evidence type="ECO:0000313" key="10">
    <source>
        <dbReference type="Proteomes" id="UP000694865"/>
    </source>
</evidence>
<comment type="similarity">
    <text evidence="1">Belongs to the ATP-dependent AMP-binding enzyme family.</text>
</comment>
<feature type="domain" description="AMP-dependent synthetase/ligase" evidence="8">
    <location>
        <begin position="447"/>
        <end position="575"/>
    </location>
</feature>
<evidence type="ECO:0000256" key="6">
    <source>
        <dbReference type="ARBA" id="ARBA00048477"/>
    </source>
</evidence>
<feature type="region of interest" description="Disordered" evidence="7">
    <location>
        <begin position="1"/>
        <end position="28"/>
    </location>
</feature>
<keyword evidence="10" id="KW-1185">Reference proteome</keyword>
<evidence type="ECO:0000259" key="8">
    <source>
        <dbReference type="Pfam" id="PF00501"/>
    </source>
</evidence>
<feature type="region of interest" description="Disordered" evidence="7">
    <location>
        <begin position="126"/>
        <end position="154"/>
    </location>
</feature>
<dbReference type="Gene3D" id="3.40.50.12780">
    <property type="entry name" value="N-terminal domain of ligase-like"/>
    <property type="match status" value="2"/>
</dbReference>
<evidence type="ECO:0000256" key="5">
    <source>
        <dbReference type="ARBA" id="ARBA00039009"/>
    </source>
</evidence>
<evidence type="ECO:0000256" key="1">
    <source>
        <dbReference type="ARBA" id="ARBA00006432"/>
    </source>
</evidence>
<evidence type="ECO:0000259" key="9">
    <source>
        <dbReference type="Pfam" id="PF13193"/>
    </source>
</evidence>
<accession>A0ABM0MVV4</accession>
<protein>
    <recommendedName>
        <fullName evidence="5">medium-chain acyl-CoA ligase</fullName>
        <ecNumber evidence="5">6.2.1.2</ecNumber>
    </recommendedName>
</protein>
<dbReference type="EC" id="6.2.1.2" evidence="5"/>
<dbReference type="RefSeq" id="XP_006824145.1">
    <property type="nucleotide sequence ID" value="XM_006824082.1"/>
</dbReference>
<dbReference type="PANTHER" id="PTHR43605:SF10">
    <property type="entry name" value="ACYL-COA SYNTHETASE MEDIUM CHAIN FAMILY MEMBER 3"/>
    <property type="match status" value="1"/>
</dbReference>
<proteinExistence type="inferred from homology"/>
<dbReference type="Gene3D" id="3.10.10.10">
    <property type="entry name" value="HIV Type 1 Reverse Transcriptase, subunit A, domain 1"/>
    <property type="match status" value="1"/>
</dbReference>
<dbReference type="InterPro" id="IPR043502">
    <property type="entry name" value="DNA/RNA_pol_sf"/>
</dbReference>
<dbReference type="InterPro" id="IPR000873">
    <property type="entry name" value="AMP-dep_synth/lig_dom"/>
</dbReference>
<gene>
    <name evidence="11" type="primary">LOC102804956</name>
</gene>
<dbReference type="InterPro" id="IPR045851">
    <property type="entry name" value="AMP-bd_C_sf"/>
</dbReference>
<dbReference type="Gene3D" id="3.30.70.270">
    <property type="match status" value="1"/>
</dbReference>
<dbReference type="InterPro" id="IPR051087">
    <property type="entry name" value="Mitochondrial_ACSM"/>
</dbReference>
<evidence type="ECO:0000256" key="2">
    <source>
        <dbReference type="ARBA" id="ARBA00022598"/>
    </source>
</evidence>
<dbReference type="Pfam" id="PF13193">
    <property type="entry name" value="AMP-binding_C"/>
    <property type="match status" value="1"/>
</dbReference>
<keyword evidence="3" id="KW-0547">Nucleotide-binding</keyword>
<dbReference type="InterPro" id="IPR025110">
    <property type="entry name" value="AMP-bd_C"/>
</dbReference>
<dbReference type="InterPro" id="IPR043128">
    <property type="entry name" value="Rev_trsase/Diguanyl_cyclase"/>
</dbReference>
<feature type="domain" description="AMP-binding enzyme C-terminal" evidence="9">
    <location>
        <begin position="703"/>
        <end position="783"/>
    </location>
</feature>
<dbReference type="Proteomes" id="UP000694865">
    <property type="component" value="Unplaced"/>
</dbReference>
<feature type="compositionally biased region" description="Basic and acidic residues" evidence="7">
    <location>
        <begin position="1"/>
        <end position="17"/>
    </location>
</feature>
<feature type="compositionally biased region" description="Low complexity" evidence="7">
    <location>
        <begin position="127"/>
        <end position="140"/>
    </location>
</feature>
<evidence type="ECO:0000256" key="4">
    <source>
        <dbReference type="ARBA" id="ARBA00022840"/>
    </source>
</evidence>
<keyword evidence="2" id="KW-0436">Ligase</keyword>
<dbReference type="Pfam" id="PF00501">
    <property type="entry name" value="AMP-binding"/>
    <property type="match status" value="1"/>
</dbReference>
<name>A0ABM0MVV4_SACKO</name>
<evidence type="ECO:0000256" key="7">
    <source>
        <dbReference type="SAM" id="MobiDB-lite"/>
    </source>
</evidence>
<dbReference type="PANTHER" id="PTHR43605">
    <property type="entry name" value="ACYL-COENZYME A SYNTHETASE"/>
    <property type="match status" value="1"/>
</dbReference>
<dbReference type="Gene3D" id="3.30.300.30">
    <property type="match status" value="1"/>
</dbReference>
<reference evidence="11" key="1">
    <citation type="submission" date="2025-08" db="UniProtKB">
        <authorList>
            <consortium name="RefSeq"/>
        </authorList>
    </citation>
    <scope>IDENTIFICATION</scope>
    <source>
        <tissue evidence="11">Testes</tissue>
    </source>
</reference>